<feature type="coiled-coil region" evidence="5">
    <location>
        <begin position="438"/>
        <end position="598"/>
    </location>
</feature>
<dbReference type="InParanoid" id="L5KU86"/>
<reference evidence="8" key="1">
    <citation type="journal article" date="2013" name="Science">
        <title>Comparative analysis of bat genomes provides insight into the evolution of flight and immunity.</title>
        <authorList>
            <person name="Zhang G."/>
            <person name="Cowled C."/>
            <person name="Shi Z."/>
            <person name="Huang Z."/>
            <person name="Bishop-Lilly K.A."/>
            <person name="Fang X."/>
            <person name="Wynne J.W."/>
            <person name="Xiong Z."/>
            <person name="Baker M.L."/>
            <person name="Zhao W."/>
            <person name="Tachedjian M."/>
            <person name="Zhu Y."/>
            <person name="Zhou P."/>
            <person name="Jiang X."/>
            <person name="Ng J."/>
            <person name="Yang L."/>
            <person name="Wu L."/>
            <person name="Xiao J."/>
            <person name="Feng Y."/>
            <person name="Chen Y."/>
            <person name="Sun X."/>
            <person name="Zhang Y."/>
            <person name="Marsh G.A."/>
            <person name="Crameri G."/>
            <person name="Broder C.C."/>
            <person name="Frey K.G."/>
            <person name="Wang L.F."/>
            <person name="Wang J."/>
        </authorList>
    </citation>
    <scope>NUCLEOTIDE SEQUENCE [LARGE SCALE GENOMIC DNA]</scope>
</reference>
<feature type="compositionally biased region" description="Basic and acidic residues" evidence="6">
    <location>
        <begin position="790"/>
        <end position="813"/>
    </location>
</feature>
<dbReference type="SUPFAM" id="SSF57997">
    <property type="entry name" value="Tropomyosin"/>
    <property type="match status" value="1"/>
</dbReference>
<dbReference type="GO" id="GO:0005814">
    <property type="term" value="C:centriole"/>
    <property type="evidence" value="ECO:0007669"/>
    <property type="project" value="UniProtKB-SubCell"/>
</dbReference>
<dbReference type="Proteomes" id="UP000010552">
    <property type="component" value="Unassembled WGS sequence"/>
</dbReference>
<feature type="coiled-coil region" evidence="5">
    <location>
        <begin position="59"/>
        <end position="207"/>
    </location>
</feature>
<feature type="region of interest" description="Disordered" evidence="6">
    <location>
        <begin position="1203"/>
        <end position="1271"/>
    </location>
</feature>
<dbReference type="EMBL" id="KB030557">
    <property type="protein sequence ID" value="ELK14780.1"/>
    <property type="molecule type" value="Genomic_DNA"/>
</dbReference>
<evidence type="ECO:0000313" key="7">
    <source>
        <dbReference type="EMBL" id="ELK14780.1"/>
    </source>
</evidence>
<evidence type="ECO:0000256" key="5">
    <source>
        <dbReference type="SAM" id="Coils"/>
    </source>
</evidence>
<evidence type="ECO:0000256" key="3">
    <source>
        <dbReference type="ARBA" id="ARBA00023212"/>
    </source>
</evidence>
<keyword evidence="3" id="KW-0206">Cytoskeleton</keyword>
<feature type="compositionally biased region" description="Basic and acidic residues" evidence="6">
    <location>
        <begin position="1136"/>
        <end position="1146"/>
    </location>
</feature>
<keyword evidence="8" id="KW-1185">Reference proteome</keyword>
<accession>L5KU86</accession>
<feature type="region of interest" description="Disordered" evidence="6">
    <location>
        <begin position="869"/>
        <end position="1043"/>
    </location>
</feature>
<comment type="subcellular location">
    <subcellularLocation>
        <location evidence="1">Cytoplasm</location>
        <location evidence="1">Cytoskeleton</location>
        <location evidence="1">Microtubule organizing center</location>
        <location evidence="1">Centrosome</location>
        <location evidence="1">Centriole</location>
    </subcellularLocation>
</comment>
<evidence type="ECO:0000256" key="1">
    <source>
        <dbReference type="ARBA" id="ARBA00004114"/>
    </source>
</evidence>
<feature type="region of interest" description="Disordered" evidence="6">
    <location>
        <begin position="1303"/>
        <end position="1428"/>
    </location>
</feature>
<dbReference type="PANTHER" id="PTHR20544:SF2">
    <property type="entry name" value="TESTIS SPECIFIC 10"/>
    <property type="match status" value="1"/>
</dbReference>
<keyword evidence="2" id="KW-0963">Cytoplasm</keyword>
<evidence type="ECO:0000313" key="8">
    <source>
        <dbReference type="Proteomes" id="UP000010552"/>
    </source>
</evidence>
<feature type="coiled-coil region" evidence="5">
    <location>
        <begin position="347"/>
        <end position="402"/>
    </location>
</feature>
<dbReference type="InterPro" id="IPR051877">
    <property type="entry name" value="Centriole_BasalBody_StrucProt"/>
</dbReference>
<feature type="compositionally biased region" description="Polar residues" evidence="6">
    <location>
        <begin position="1243"/>
        <end position="1256"/>
    </location>
</feature>
<feature type="region of interest" description="Disordered" evidence="6">
    <location>
        <begin position="1061"/>
        <end position="1184"/>
    </location>
</feature>
<feature type="coiled-coil region" evidence="5">
    <location>
        <begin position="231"/>
        <end position="318"/>
    </location>
</feature>
<feature type="compositionally biased region" description="Basic and acidic residues" evidence="6">
    <location>
        <begin position="1008"/>
        <end position="1018"/>
    </location>
</feature>
<organism evidence="7 8">
    <name type="scientific">Pteropus alecto</name>
    <name type="common">Black flying fox</name>
    <dbReference type="NCBI Taxonomy" id="9402"/>
    <lineage>
        <taxon>Eukaryota</taxon>
        <taxon>Metazoa</taxon>
        <taxon>Chordata</taxon>
        <taxon>Craniata</taxon>
        <taxon>Vertebrata</taxon>
        <taxon>Euteleostomi</taxon>
        <taxon>Mammalia</taxon>
        <taxon>Eutheria</taxon>
        <taxon>Laurasiatheria</taxon>
        <taxon>Chiroptera</taxon>
        <taxon>Yinpterochiroptera</taxon>
        <taxon>Pteropodoidea</taxon>
        <taxon>Pteropodidae</taxon>
        <taxon>Pteropodinae</taxon>
        <taxon>Pteropus</taxon>
    </lineage>
</organism>
<evidence type="ECO:0000256" key="4">
    <source>
        <dbReference type="ARBA" id="ARBA00038123"/>
    </source>
</evidence>
<evidence type="ECO:0000256" key="2">
    <source>
        <dbReference type="ARBA" id="ARBA00022490"/>
    </source>
</evidence>
<dbReference type="STRING" id="9402.L5KU86"/>
<sequence length="1436" mass="160494">MGRLGAAWACACAARMDQEEAFPRRLAVSRWTYTLYVTTKEHGFGLGAPVSEAEKYQTTLQLEQEIEDLKQTNHGLEEYVRKLLDSKEVVSSQVEDLTSHNEHLCKELIKIDQLAEQLEKEKKFVVDTADQELEEAKGTNCDVELLKTTRDREELKCMLEKYERHLAEIQGNVKVLTSERDKTFLLYEQAQEEIARLRREMMKSCKSPKSTTAHAILRRVETERDVAFTDLRRMTTERDSLRERLKIAQETAFNEKAHLEQRIEELECTVHNLDDERLEQMSNMTLMKETITTVEKEMKSLARKAMDTESELGRQKAENNSLRLLYENTEKDLSDTQRHLAKKKYELQLTQEKIMCLDEKIDNFTRQSIAQREEIGILGATLNDLAKEKECLQACLDKKSENIASLGESLAMKEKTISGMKNIIAEMEQASRQSTEALIMCEQDISRMRRQLDETNDELAQIARERDILAHENDNLQEQFSKAKQENQALSKKLNDTHNELNDIKQKVQDTNLEVNKLKNILKSEESENRQMMDQLRKANEDAENWENKARQAEADNNTLKLELITAEAEGNRLKEKVDSLNREVEQHLNAERSYKSQISTLHKSLVKMEEELQKVQFEKVSALADLSSTRELCIKLDSSKELLNRQLVAKDQEIEMMENELDSARSEIELLRSQMTNERISMQNLEALLVANRDKEYQSQIALQEKESEIQLLKEHLCLAENKMAIQSRDVAQFRNVVTQLEADLDITKRQLGTERFERERAVQELRRQNYSSNTYHLSSTIKPNTKCHSPERAHHRSPDRGLDRSLEEESRGALGGRALSHDSIFIPESGQDPTRPVRVFSQENVCDRIKALQRAQSESLSDLTCTLEEEQHDEKPLPAVSSADEPSAGQQDGVLDRGPEPGRPATMLPPGGAHARRARLQHSPALRASVEEEGESSPGDNPSSRPATPEVIEPRSGPASCLESPFVPEGSPDPNSENRREELFLTSTYPAARDTAEEVVCAPGDDESRLSPHIPEEDTTLPGTSPATPVEVPSGPGRPDRNVQEAELMLAVPPFERAGTECSEAPAPSPPVPKSCLKHKAQGASRSLSVSLTPPASESPPEEPTLCALDKEATPLGSPRAELAKSPQGGPKRVAQEPKIRRGGGEPQSMKKFSVSSGRVWPHTGHREHLGHSGPVGPATVPSAVRLPLLRSTLAWRSEAALDDLQAPPEPQIQKLGPQEPPSPAECSSQDTGDMVASQAGLGQSPQDVVTTPATRDPCPTAQELPACGDRSTFPIKLRSTSLSLKHRDVSLPEVKGIKRYSAEVRLEKGGLTLLSKEDKSHMGTAPPTRGTRSPNGQGKGRARPSEQLGSKPPLPRKPLLQNFTLPSPPASPDIGDVSPGELDKPALPPDPRKERRSPHRGTGKMVFGKGWDEGSHVGGNSLLDGHRLCKYFK</sequence>
<comment type="similarity">
    <text evidence="4">Belongs to the CEP135/TSGA10 family.</text>
</comment>
<feature type="coiled-coil region" evidence="5">
    <location>
        <begin position="641"/>
        <end position="689"/>
    </location>
</feature>
<dbReference type="eggNOG" id="ENOG502RJHC">
    <property type="taxonomic scope" value="Eukaryota"/>
</dbReference>
<protein>
    <submittedName>
        <fullName evidence="7">Testis-specific protein 10 protein</fullName>
    </submittedName>
</protein>
<evidence type="ECO:0000256" key="6">
    <source>
        <dbReference type="SAM" id="MobiDB-lite"/>
    </source>
</evidence>
<proteinExistence type="inferred from homology"/>
<keyword evidence="5" id="KW-0175">Coiled coil</keyword>
<feature type="region of interest" description="Disordered" evidence="6">
    <location>
        <begin position="776"/>
        <end position="839"/>
    </location>
</feature>
<dbReference type="PANTHER" id="PTHR20544">
    <property type="entry name" value="CENTROSOMAL PROTEIN CEP135"/>
    <property type="match status" value="1"/>
</dbReference>
<feature type="compositionally biased region" description="Polar residues" evidence="6">
    <location>
        <begin position="776"/>
        <end position="789"/>
    </location>
</feature>
<name>L5KU86_PTEAL</name>
<gene>
    <name evidence="7" type="ORF">PAL_GLEAN10005561</name>
</gene>